<keyword evidence="2" id="KW-1185">Reference proteome</keyword>
<evidence type="ECO:0000313" key="2">
    <source>
        <dbReference type="Proteomes" id="UP000027222"/>
    </source>
</evidence>
<reference evidence="2" key="1">
    <citation type="journal article" date="2014" name="Proc. Natl. Acad. Sci. U.S.A.">
        <title>Extensive sampling of basidiomycete genomes demonstrates inadequacy of the white-rot/brown-rot paradigm for wood decay fungi.</title>
        <authorList>
            <person name="Riley R."/>
            <person name="Salamov A.A."/>
            <person name="Brown D.W."/>
            <person name="Nagy L.G."/>
            <person name="Floudas D."/>
            <person name="Held B.W."/>
            <person name="Levasseur A."/>
            <person name="Lombard V."/>
            <person name="Morin E."/>
            <person name="Otillar R."/>
            <person name="Lindquist E.A."/>
            <person name="Sun H."/>
            <person name="LaButti K.M."/>
            <person name="Schmutz J."/>
            <person name="Jabbour D."/>
            <person name="Luo H."/>
            <person name="Baker S.E."/>
            <person name="Pisabarro A.G."/>
            <person name="Walton J.D."/>
            <person name="Blanchette R.A."/>
            <person name="Henrissat B."/>
            <person name="Martin F."/>
            <person name="Cullen D."/>
            <person name="Hibbett D.S."/>
            <person name="Grigoriev I.V."/>
        </authorList>
    </citation>
    <scope>NUCLEOTIDE SEQUENCE [LARGE SCALE GENOMIC DNA]</scope>
    <source>
        <strain evidence="2">CBS 339.88</strain>
    </source>
</reference>
<sequence>MDPSYRGLPTELLESIIDILFKEQDFVTLKLCSYVNQFFRVLSQSRLFRKVTFVNSKGHSPTSALNSNESMSSYEPALSFNDNLDSSPHIASYVQGLTMPCTWIRMSSGSGNPTHWLQRDRGLPRLLPRLIDLRCLAFPGKRITTRNMLHQSWPRRWFMFSAAIRTALITTLASNTLTELNITGIGLFPSNLFKSCSTLRRLSITTLQTDDPDVQPSCNSDHVDNQGSFSGNLSLKTNRLEYLHLEDLSKLEEVLAWLLLAGCPLDITRLRAFSLSPERVEDVENVTKFSTIMEVLSDLRIDVTRSCDISVSYNTFGETIERYSAPPPDFRCFKAVKSLTVIAFLVGIFPQQILYNNLSSPILWITKLVEGFPLLSQLVLNLSFLGFTEAPEIIQLLHDDWVQLGHCISNANSPGFSAEMNINGLDAAGAEILWQDAAFKELEAIVQVTCN</sequence>
<proteinExistence type="predicted"/>
<dbReference type="AlphaFoldDB" id="A0A067TTF0"/>
<accession>A0A067TTF0</accession>
<name>A0A067TTF0_GALM3</name>
<gene>
    <name evidence="1" type="ORF">GALMADRAFT_239042</name>
</gene>
<dbReference type="HOGENOM" id="CLU_599986_0_0_1"/>
<dbReference type="EMBL" id="KL142369">
    <property type="protein sequence ID" value="KDR83204.1"/>
    <property type="molecule type" value="Genomic_DNA"/>
</dbReference>
<organism evidence="1 2">
    <name type="scientific">Galerina marginata (strain CBS 339.88)</name>
    <dbReference type="NCBI Taxonomy" id="685588"/>
    <lineage>
        <taxon>Eukaryota</taxon>
        <taxon>Fungi</taxon>
        <taxon>Dikarya</taxon>
        <taxon>Basidiomycota</taxon>
        <taxon>Agaricomycotina</taxon>
        <taxon>Agaricomycetes</taxon>
        <taxon>Agaricomycetidae</taxon>
        <taxon>Agaricales</taxon>
        <taxon>Agaricineae</taxon>
        <taxon>Strophariaceae</taxon>
        <taxon>Galerina</taxon>
    </lineage>
</organism>
<protein>
    <recommendedName>
        <fullName evidence="3">F-box domain-containing protein</fullName>
    </recommendedName>
</protein>
<dbReference type="Proteomes" id="UP000027222">
    <property type="component" value="Unassembled WGS sequence"/>
</dbReference>
<evidence type="ECO:0000313" key="1">
    <source>
        <dbReference type="EMBL" id="KDR83204.1"/>
    </source>
</evidence>
<evidence type="ECO:0008006" key="3">
    <source>
        <dbReference type="Google" id="ProtNLM"/>
    </source>
</evidence>
<dbReference type="OrthoDB" id="2788229at2759"/>